<evidence type="ECO:0000313" key="2">
    <source>
        <dbReference type="EMBL" id="TCU63476.1"/>
    </source>
</evidence>
<dbReference type="Proteomes" id="UP000295773">
    <property type="component" value="Unassembled WGS sequence"/>
</dbReference>
<protein>
    <submittedName>
        <fullName evidence="2">Uncharacterized protein</fullName>
    </submittedName>
</protein>
<evidence type="ECO:0000256" key="1">
    <source>
        <dbReference type="SAM" id="Phobius"/>
    </source>
</evidence>
<organism evidence="2 3">
    <name type="scientific">Longicatena caecimuris</name>
    <dbReference type="NCBI Taxonomy" id="1796635"/>
    <lineage>
        <taxon>Bacteria</taxon>
        <taxon>Bacillati</taxon>
        <taxon>Bacillota</taxon>
        <taxon>Erysipelotrichia</taxon>
        <taxon>Erysipelotrichales</taxon>
        <taxon>Erysipelotrichaceae</taxon>
        <taxon>Longicatena</taxon>
    </lineage>
</organism>
<dbReference type="AlphaFoldDB" id="A0A4R3TMJ6"/>
<dbReference type="RefSeq" id="WP_132223231.1">
    <property type="nucleotide sequence ID" value="NZ_JADPGE010000015.1"/>
</dbReference>
<dbReference type="EMBL" id="SMBP01000001">
    <property type="protein sequence ID" value="TCU63476.1"/>
    <property type="molecule type" value="Genomic_DNA"/>
</dbReference>
<keyword evidence="1" id="KW-1133">Transmembrane helix</keyword>
<feature type="transmembrane region" description="Helical" evidence="1">
    <location>
        <begin position="12"/>
        <end position="36"/>
    </location>
</feature>
<gene>
    <name evidence="2" type="ORF">EDD61_101128</name>
</gene>
<accession>A0A4R3TMJ6</accession>
<keyword evidence="1" id="KW-0472">Membrane</keyword>
<proteinExistence type="predicted"/>
<sequence length="131" mass="15414">MRTNKNHILPLGLGIPTLFTLFVILVMLMLAILTYVRANSYYVSTIRQMEFTTDYYETKANLMDIYRQLEPNHLDEQLKKMKIDYTKKENLYIIEEDMNNGTALQLLFHKQNDEIVIQTCQMIDKGDENGN</sequence>
<reference evidence="2 3" key="1">
    <citation type="submission" date="2019-03" db="EMBL/GenBank/DDBJ databases">
        <title>Genomic Encyclopedia of Type Strains, Phase IV (KMG-IV): sequencing the most valuable type-strain genomes for metagenomic binning, comparative biology and taxonomic classification.</title>
        <authorList>
            <person name="Goeker M."/>
        </authorList>
    </citation>
    <scope>NUCLEOTIDE SEQUENCE [LARGE SCALE GENOMIC DNA]</scope>
    <source>
        <strain evidence="2 3">DSM 29481</strain>
    </source>
</reference>
<evidence type="ECO:0000313" key="3">
    <source>
        <dbReference type="Proteomes" id="UP000295773"/>
    </source>
</evidence>
<comment type="caution">
    <text evidence="2">The sequence shown here is derived from an EMBL/GenBank/DDBJ whole genome shotgun (WGS) entry which is preliminary data.</text>
</comment>
<keyword evidence="1" id="KW-0812">Transmembrane</keyword>
<keyword evidence="3" id="KW-1185">Reference proteome</keyword>
<name>A0A4R3TMJ6_9FIRM</name>